<keyword evidence="2" id="KW-1185">Reference proteome</keyword>
<dbReference type="EMBL" id="BGZK01001922">
    <property type="protein sequence ID" value="GBP88310.1"/>
    <property type="molecule type" value="Genomic_DNA"/>
</dbReference>
<dbReference type="Proteomes" id="UP000299102">
    <property type="component" value="Unassembled WGS sequence"/>
</dbReference>
<organism evidence="1 2">
    <name type="scientific">Eumeta variegata</name>
    <name type="common">Bagworm moth</name>
    <name type="synonym">Eumeta japonica</name>
    <dbReference type="NCBI Taxonomy" id="151549"/>
    <lineage>
        <taxon>Eukaryota</taxon>
        <taxon>Metazoa</taxon>
        <taxon>Ecdysozoa</taxon>
        <taxon>Arthropoda</taxon>
        <taxon>Hexapoda</taxon>
        <taxon>Insecta</taxon>
        <taxon>Pterygota</taxon>
        <taxon>Neoptera</taxon>
        <taxon>Endopterygota</taxon>
        <taxon>Lepidoptera</taxon>
        <taxon>Glossata</taxon>
        <taxon>Ditrysia</taxon>
        <taxon>Tineoidea</taxon>
        <taxon>Psychidae</taxon>
        <taxon>Oiketicinae</taxon>
        <taxon>Eumeta</taxon>
    </lineage>
</organism>
<name>A0A4C1ZK99_EUMVA</name>
<comment type="caution">
    <text evidence="1">The sequence shown here is derived from an EMBL/GenBank/DDBJ whole genome shotgun (WGS) entry which is preliminary data.</text>
</comment>
<sequence length="140" mass="15818">MRFGPCIELCDVLILRVKVSQNNSPLKTHKQSDAYSLSLFCDLLAQTVCTGYCRSGLPAAGVRGDDSVDVEWKRPTRINNNDAEYCPKGKPYTWKEWFQLDVKSALINSPVVKTQLRRLLIFKGKALVRSAGVQLRFLEL</sequence>
<reference evidence="1 2" key="1">
    <citation type="journal article" date="2019" name="Commun. Biol.">
        <title>The bagworm genome reveals a unique fibroin gene that provides high tensile strength.</title>
        <authorList>
            <person name="Kono N."/>
            <person name="Nakamura H."/>
            <person name="Ohtoshi R."/>
            <person name="Tomita M."/>
            <person name="Numata K."/>
            <person name="Arakawa K."/>
        </authorList>
    </citation>
    <scope>NUCLEOTIDE SEQUENCE [LARGE SCALE GENOMIC DNA]</scope>
</reference>
<evidence type="ECO:0000313" key="2">
    <source>
        <dbReference type="Proteomes" id="UP000299102"/>
    </source>
</evidence>
<gene>
    <name evidence="1" type="ORF">EVAR_63591_1</name>
</gene>
<accession>A0A4C1ZK99</accession>
<proteinExistence type="predicted"/>
<protein>
    <submittedName>
        <fullName evidence="1">Uncharacterized protein</fullName>
    </submittedName>
</protein>
<evidence type="ECO:0000313" key="1">
    <source>
        <dbReference type="EMBL" id="GBP88310.1"/>
    </source>
</evidence>
<dbReference type="AlphaFoldDB" id="A0A4C1ZK99"/>